<dbReference type="GeneID" id="63749165"/>
<reference evidence="10" key="1">
    <citation type="journal article" date="2017" name="Genome Biol.">
        <title>Comparative genomics reveals high biological diversity and specific adaptations in the industrially and medically important fungal genus Aspergillus.</title>
        <authorList>
            <person name="de Vries R.P."/>
            <person name="Riley R."/>
            <person name="Wiebenga A."/>
            <person name="Aguilar-Osorio G."/>
            <person name="Amillis S."/>
            <person name="Uchima C.A."/>
            <person name="Anderluh G."/>
            <person name="Asadollahi M."/>
            <person name="Askin M."/>
            <person name="Barry K."/>
            <person name="Battaglia E."/>
            <person name="Bayram O."/>
            <person name="Benocci T."/>
            <person name="Braus-Stromeyer S.A."/>
            <person name="Caldana C."/>
            <person name="Canovas D."/>
            <person name="Cerqueira G.C."/>
            <person name="Chen F."/>
            <person name="Chen W."/>
            <person name="Choi C."/>
            <person name="Clum A."/>
            <person name="Dos Santos R.A."/>
            <person name="Damasio A.R."/>
            <person name="Diallinas G."/>
            <person name="Emri T."/>
            <person name="Fekete E."/>
            <person name="Flipphi M."/>
            <person name="Freyberg S."/>
            <person name="Gallo A."/>
            <person name="Gournas C."/>
            <person name="Habgood R."/>
            <person name="Hainaut M."/>
            <person name="Harispe M.L."/>
            <person name="Henrissat B."/>
            <person name="Hilden K.S."/>
            <person name="Hope R."/>
            <person name="Hossain A."/>
            <person name="Karabika E."/>
            <person name="Karaffa L."/>
            <person name="Karanyi Z."/>
            <person name="Krasevec N."/>
            <person name="Kuo A."/>
            <person name="Kusch H."/>
            <person name="LaButti K."/>
            <person name="Lagendijk E.L."/>
            <person name="Lapidus A."/>
            <person name="Levasseur A."/>
            <person name="Lindquist E."/>
            <person name="Lipzen A."/>
            <person name="Logrieco A.F."/>
            <person name="MacCabe A."/>
            <person name="Maekelae M.R."/>
            <person name="Malavazi I."/>
            <person name="Melin P."/>
            <person name="Meyer V."/>
            <person name="Mielnichuk N."/>
            <person name="Miskei M."/>
            <person name="Molnar A.P."/>
            <person name="Mule G."/>
            <person name="Ngan C.Y."/>
            <person name="Orejas M."/>
            <person name="Orosz E."/>
            <person name="Ouedraogo J.P."/>
            <person name="Overkamp K.M."/>
            <person name="Park H.-S."/>
            <person name="Perrone G."/>
            <person name="Piumi F."/>
            <person name="Punt P.J."/>
            <person name="Ram A.F."/>
            <person name="Ramon A."/>
            <person name="Rauscher S."/>
            <person name="Record E."/>
            <person name="Riano-Pachon D.M."/>
            <person name="Robert V."/>
            <person name="Roehrig J."/>
            <person name="Ruller R."/>
            <person name="Salamov A."/>
            <person name="Salih N.S."/>
            <person name="Samson R.A."/>
            <person name="Sandor E."/>
            <person name="Sanguinetti M."/>
            <person name="Schuetze T."/>
            <person name="Sepcic K."/>
            <person name="Shelest E."/>
            <person name="Sherlock G."/>
            <person name="Sophianopoulou V."/>
            <person name="Squina F.M."/>
            <person name="Sun H."/>
            <person name="Susca A."/>
            <person name="Todd R.B."/>
            <person name="Tsang A."/>
            <person name="Unkles S.E."/>
            <person name="van de Wiele N."/>
            <person name="van Rossen-Uffink D."/>
            <person name="Oliveira J.V."/>
            <person name="Vesth T.C."/>
            <person name="Visser J."/>
            <person name="Yu J.-H."/>
            <person name="Zhou M."/>
            <person name="Andersen M.R."/>
            <person name="Archer D.B."/>
            <person name="Baker S.E."/>
            <person name="Benoit I."/>
            <person name="Brakhage A.A."/>
            <person name="Braus G.H."/>
            <person name="Fischer R."/>
            <person name="Frisvad J.C."/>
            <person name="Goldman G.H."/>
            <person name="Houbraken J."/>
            <person name="Oakley B."/>
            <person name="Pocsi I."/>
            <person name="Scazzocchio C."/>
            <person name="Seiboth B."/>
            <person name="vanKuyk P.A."/>
            <person name="Wortman J."/>
            <person name="Dyer P.S."/>
            <person name="Grigoriev I.V."/>
        </authorList>
    </citation>
    <scope>NUCLEOTIDE SEQUENCE [LARGE SCALE GENOMIC DNA]</scope>
    <source>
        <strain evidence="10">DTO 134E9</strain>
    </source>
</reference>
<protein>
    <recommendedName>
        <fullName evidence="8">Major facilitator superfamily (MFS) profile domain-containing protein</fullName>
    </recommendedName>
</protein>
<dbReference type="PANTHER" id="PTHR23501:SF201">
    <property type="entry name" value="MFS AFLATOXIN EFFLUX PUMP"/>
    <property type="match status" value="1"/>
</dbReference>
<feature type="domain" description="Major facilitator superfamily (MFS) profile" evidence="8">
    <location>
        <begin position="28"/>
        <end position="514"/>
    </location>
</feature>
<dbReference type="RefSeq" id="XP_040688248.1">
    <property type="nucleotide sequence ID" value="XM_040833317.1"/>
</dbReference>
<proteinExistence type="inferred from homology"/>
<dbReference type="PANTHER" id="PTHR23501">
    <property type="entry name" value="MAJOR FACILITATOR SUPERFAMILY"/>
    <property type="match status" value="1"/>
</dbReference>
<feature type="transmembrane region" description="Helical" evidence="7">
    <location>
        <begin position="150"/>
        <end position="169"/>
    </location>
</feature>
<name>A0A1L9RI17_ASPWE</name>
<dbReference type="Pfam" id="PF07690">
    <property type="entry name" value="MFS_1"/>
    <property type="match status" value="1"/>
</dbReference>
<organism evidence="9 10">
    <name type="scientific">Aspergillus wentii DTO 134E9</name>
    <dbReference type="NCBI Taxonomy" id="1073089"/>
    <lineage>
        <taxon>Eukaryota</taxon>
        <taxon>Fungi</taxon>
        <taxon>Dikarya</taxon>
        <taxon>Ascomycota</taxon>
        <taxon>Pezizomycotina</taxon>
        <taxon>Eurotiomycetes</taxon>
        <taxon>Eurotiomycetidae</taxon>
        <taxon>Eurotiales</taxon>
        <taxon>Aspergillaceae</taxon>
        <taxon>Aspergillus</taxon>
        <taxon>Aspergillus subgen. Cremei</taxon>
    </lineage>
</organism>
<feature type="transmembrane region" description="Helical" evidence="7">
    <location>
        <begin position="294"/>
        <end position="315"/>
    </location>
</feature>
<evidence type="ECO:0000256" key="5">
    <source>
        <dbReference type="ARBA" id="ARBA00023136"/>
    </source>
</evidence>
<dbReference type="GO" id="GO:0005886">
    <property type="term" value="C:plasma membrane"/>
    <property type="evidence" value="ECO:0007669"/>
    <property type="project" value="TreeGrafter"/>
</dbReference>
<accession>A0A1L9RI17</accession>
<dbReference type="Proteomes" id="UP000184383">
    <property type="component" value="Unassembled WGS sequence"/>
</dbReference>
<keyword evidence="3 7" id="KW-0812">Transmembrane</keyword>
<gene>
    <name evidence="9" type="ORF">ASPWEDRAFT_29701</name>
</gene>
<dbReference type="Gene3D" id="1.20.1250.20">
    <property type="entry name" value="MFS general substrate transporter like domains"/>
    <property type="match status" value="2"/>
</dbReference>
<dbReference type="SUPFAM" id="SSF103473">
    <property type="entry name" value="MFS general substrate transporter"/>
    <property type="match status" value="1"/>
</dbReference>
<comment type="subcellular location">
    <subcellularLocation>
        <location evidence="1">Membrane</location>
        <topology evidence="1">Multi-pass membrane protein</topology>
    </subcellularLocation>
</comment>
<evidence type="ECO:0000256" key="2">
    <source>
        <dbReference type="ARBA" id="ARBA00007520"/>
    </source>
</evidence>
<dbReference type="FunFam" id="1.20.1250.20:FF:000196">
    <property type="entry name" value="MFS toxin efflux pump (AflT)"/>
    <property type="match status" value="1"/>
</dbReference>
<dbReference type="EMBL" id="KV878213">
    <property type="protein sequence ID" value="OJJ34572.1"/>
    <property type="molecule type" value="Genomic_DNA"/>
</dbReference>
<dbReference type="CDD" id="cd17502">
    <property type="entry name" value="MFS_Azr1_MDR_like"/>
    <property type="match status" value="1"/>
</dbReference>
<feature type="region of interest" description="Disordered" evidence="6">
    <location>
        <begin position="518"/>
        <end position="557"/>
    </location>
</feature>
<evidence type="ECO:0000256" key="3">
    <source>
        <dbReference type="ARBA" id="ARBA00022692"/>
    </source>
</evidence>
<feature type="transmembrane region" description="Helical" evidence="7">
    <location>
        <begin position="25"/>
        <end position="51"/>
    </location>
</feature>
<feature type="transmembrane region" description="Helical" evidence="7">
    <location>
        <begin position="487"/>
        <end position="508"/>
    </location>
</feature>
<dbReference type="InterPro" id="IPR020846">
    <property type="entry name" value="MFS_dom"/>
</dbReference>
<dbReference type="GO" id="GO:0022857">
    <property type="term" value="F:transmembrane transporter activity"/>
    <property type="evidence" value="ECO:0007669"/>
    <property type="project" value="InterPro"/>
</dbReference>
<dbReference type="AlphaFoldDB" id="A0A1L9RI17"/>
<comment type="similarity">
    <text evidence="2">Belongs to the major facilitator superfamily. TCR/Tet family.</text>
</comment>
<dbReference type="OrthoDB" id="10021397at2759"/>
<feature type="transmembrane region" description="Helical" evidence="7">
    <location>
        <begin position="253"/>
        <end position="273"/>
    </location>
</feature>
<evidence type="ECO:0000256" key="7">
    <source>
        <dbReference type="SAM" id="Phobius"/>
    </source>
</evidence>
<evidence type="ECO:0000313" key="9">
    <source>
        <dbReference type="EMBL" id="OJJ34572.1"/>
    </source>
</evidence>
<feature type="transmembrane region" description="Helical" evidence="7">
    <location>
        <begin position="327"/>
        <end position="346"/>
    </location>
</feature>
<evidence type="ECO:0000256" key="1">
    <source>
        <dbReference type="ARBA" id="ARBA00004141"/>
    </source>
</evidence>
<evidence type="ECO:0000256" key="6">
    <source>
        <dbReference type="SAM" id="MobiDB-lite"/>
    </source>
</evidence>
<feature type="transmembrane region" description="Helical" evidence="7">
    <location>
        <begin position="353"/>
        <end position="372"/>
    </location>
</feature>
<dbReference type="InterPro" id="IPR011701">
    <property type="entry name" value="MFS"/>
</dbReference>
<evidence type="ECO:0000313" key="10">
    <source>
        <dbReference type="Proteomes" id="UP000184383"/>
    </source>
</evidence>
<dbReference type="FunFam" id="1.20.1720.10:FF:000012">
    <property type="entry name" value="MFS toxin efflux pump (AflT)"/>
    <property type="match status" value="1"/>
</dbReference>
<keyword evidence="10" id="KW-1185">Reference proteome</keyword>
<feature type="transmembrane region" description="Helical" evidence="7">
    <location>
        <begin position="118"/>
        <end position="143"/>
    </location>
</feature>
<feature type="transmembrane region" description="Helical" evidence="7">
    <location>
        <begin position="181"/>
        <end position="201"/>
    </location>
</feature>
<keyword evidence="5 7" id="KW-0472">Membrane</keyword>
<sequence length="557" mass="60205">MSSTADHQPDDEEAEKNFQPKSPQFWLIILGVYFSIFLVALDRTIIATAIPRITDEFNSIADIGWYGSSYMLTSASFSPLYGRAYQIYSTKWTFLTSLVIFEAGSAVCGAAPNSTAFILGRAVAGLGGAGIFTGGMMAIVPLVPLRKRPIFVSIFGMAFGISSVLGPIIGGSFTDHITWRWCFYVNLPIGGFTMLAVLLFFHVESPPRADLGWVGHVKPLDPLGVALFIPSIVCLILALQWGGTEYSWSAPTIIGLLVTFAVLLLAFVAVEIATPQTAMIPSRVVLNRSITGSMFFVFMLTGGMMSLVYYLSIWFQAVKADTATEAGLSTLPLVLSLVVMGVISAVITQKIGYYVPAMITAPVLCSIGAGMISTLSPTSNHSHWIGYQVIFGLGIGCGFQTSNMAAQTVLPRADIPIGMSLMIFMQQIGGSIFLAVDQNLLSNKLVEQLSHVAGLDANLVINTGATELRNVVPSSELSTVIDAYNYALTRIFILATGISASTMLGALAMEWRSIKGNGDVGSRAEEKEKDWRRRKNRSDPETERMQGKARSSFHCCK</sequence>
<keyword evidence="4 7" id="KW-1133">Transmembrane helix</keyword>
<dbReference type="STRING" id="1073089.A0A1L9RI17"/>
<feature type="transmembrane region" description="Helical" evidence="7">
    <location>
        <begin position="222"/>
        <end position="241"/>
    </location>
</feature>
<evidence type="ECO:0000259" key="8">
    <source>
        <dbReference type="PROSITE" id="PS50850"/>
    </source>
</evidence>
<dbReference type="PROSITE" id="PS50850">
    <property type="entry name" value="MFS"/>
    <property type="match status" value="1"/>
</dbReference>
<feature type="transmembrane region" description="Helical" evidence="7">
    <location>
        <begin position="384"/>
        <end position="405"/>
    </location>
</feature>
<feature type="transmembrane region" description="Helical" evidence="7">
    <location>
        <begin position="417"/>
        <end position="436"/>
    </location>
</feature>
<dbReference type="InterPro" id="IPR036259">
    <property type="entry name" value="MFS_trans_sf"/>
</dbReference>
<feature type="compositionally biased region" description="Basic and acidic residues" evidence="6">
    <location>
        <begin position="522"/>
        <end position="546"/>
    </location>
</feature>
<dbReference type="VEuPathDB" id="FungiDB:ASPWEDRAFT_29701"/>
<evidence type="ECO:0000256" key="4">
    <source>
        <dbReference type="ARBA" id="ARBA00022989"/>
    </source>
</evidence>
<feature type="transmembrane region" description="Helical" evidence="7">
    <location>
        <begin position="94"/>
        <end position="112"/>
    </location>
</feature>